<dbReference type="AlphaFoldDB" id="A0A8J4Q743"/>
<protein>
    <submittedName>
        <fullName evidence="1">Uncharacterized protein</fullName>
    </submittedName>
</protein>
<dbReference type="Proteomes" id="UP000737018">
    <property type="component" value="Unassembled WGS sequence"/>
</dbReference>
<name>A0A8J4Q743_9ROSI</name>
<evidence type="ECO:0000313" key="2">
    <source>
        <dbReference type="Proteomes" id="UP000737018"/>
    </source>
</evidence>
<sequence length="100" mass="10854">MRNREQTTNTIRVAVVQLLSQSLTDQSSSLSLSGSGSGSGSGSAWFSLSTMTEPSKVIHVRNVGPEISEFKCPTKGKPFLYIHMSMVFMDGSNLLRDSIL</sequence>
<comment type="caution">
    <text evidence="1">The sequence shown here is derived from an EMBL/GenBank/DDBJ whole genome shotgun (WGS) entry which is preliminary data.</text>
</comment>
<accession>A0A8J4Q743</accession>
<reference evidence="1" key="1">
    <citation type="submission" date="2020-03" db="EMBL/GenBank/DDBJ databases">
        <title>Castanea mollissima Vanexum genome sequencing.</title>
        <authorList>
            <person name="Staton M."/>
        </authorList>
    </citation>
    <scope>NUCLEOTIDE SEQUENCE</scope>
    <source>
        <tissue evidence="1">Leaf</tissue>
    </source>
</reference>
<gene>
    <name evidence="1" type="ORF">CMV_029026</name>
</gene>
<dbReference type="EMBL" id="JRKL02012597">
    <property type="protein sequence ID" value="KAF3944508.1"/>
    <property type="molecule type" value="Genomic_DNA"/>
</dbReference>
<organism evidence="1 2">
    <name type="scientific">Castanea mollissima</name>
    <name type="common">Chinese chestnut</name>
    <dbReference type="NCBI Taxonomy" id="60419"/>
    <lineage>
        <taxon>Eukaryota</taxon>
        <taxon>Viridiplantae</taxon>
        <taxon>Streptophyta</taxon>
        <taxon>Embryophyta</taxon>
        <taxon>Tracheophyta</taxon>
        <taxon>Spermatophyta</taxon>
        <taxon>Magnoliopsida</taxon>
        <taxon>eudicotyledons</taxon>
        <taxon>Gunneridae</taxon>
        <taxon>Pentapetalae</taxon>
        <taxon>rosids</taxon>
        <taxon>fabids</taxon>
        <taxon>Fagales</taxon>
        <taxon>Fagaceae</taxon>
        <taxon>Castanea</taxon>
    </lineage>
</organism>
<dbReference type="OrthoDB" id="1938953at2759"/>
<evidence type="ECO:0000313" key="1">
    <source>
        <dbReference type="EMBL" id="KAF3944508.1"/>
    </source>
</evidence>
<keyword evidence="2" id="KW-1185">Reference proteome</keyword>
<proteinExistence type="predicted"/>